<dbReference type="GO" id="GO:0016020">
    <property type="term" value="C:membrane"/>
    <property type="evidence" value="ECO:0007669"/>
    <property type="project" value="UniProtKB-SubCell"/>
</dbReference>
<dbReference type="EMBL" id="CAKKNE010000002">
    <property type="protein sequence ID" value="CAH0369910.1"/>
    <property type="molecule type" value="Genomic_DNA"/>
</dbReference>
<gene>
    <name evidence="7" type="ORF">PECAL_2P30550</name>
</gene>
<organism evidence="7 8">
    <name type="scientific">Pelagomonas calceolata</name>
    <dbReference type="NCBI Taxonomy" id="35677"/>
    <lineage>
        <taxon>Eukaryota</taxon>
        <taxon>Sar</taxon>
        <taxon>Stramenopiles</taxon>
        <taxon>Ochrophyta</taxon>
        <taxon>Pelagophyceae</taxon>
        <taxon>Pelagomonadales</taxon>
        <taxon>Pelagomonadaceae</taxon>
        <taxon>Pelagomonas</taxon>
    </lineage>
</organism>
<feature type="transmembrane region" description="Helical" evidence="5">
    <location>
        <begin position="226"/>
        <end position="246"/>
    </location>
</feature>
<keyword evidence="4 5" id="KW-0472">Membrane</keyword>
<feature type="transmembrane region" description="Helical" evidence="5">
    <location>
        <begin position="325"/>
        <end position="349"/>
    </location>
</feature>
<evidence type="ECO:0000256" key="1">
    <source>
        <dbReference type="ARBA" id="ARBA00004141"/>
    </source>
</evidence>
<feature type="transmembrane region" description="Helical" evidence="5">
    <location>
        <begin position="361"/>
        <end position="382"/>
    </location>
</feature>
<feature type="transmembrane region" description="Helical" evidence="5">
    <location>
        <begin position="388"/>
        <end position="408"/>
    </location>
</feature>
<keyword evidence="2 5" id="KW-0812">Transmembrane</keyword>
<protein>
    <recommendedName>
        <fullName evidence="6">Major facilitator superfamily (MFS) profile domain-containing protein</fullName>
    </recommendedName>
</protein>
<comment type="subcellular location">
    <subcellularLocation>
        <location evidence="1">Membrane</location>
        <topology evidence="1">Multi-pass membrane protein</topology>
    </subcellularLocation>
</comment>
<dbReference type="InterPro" id="IPR011701">
    <property type="entry name" value="MFS"/>
</dbReference>
<dbReference type="PROSITE" id="PS50850">
    <property type="entry name" value="MFS"/>
    <property type="match status" value="1"/>
</dbReference>
<keyword evidence="8" id="KW-1185">Reference proteome</keyword>
<sequence length="428" mass="44964">MPATNGIIGPSLANFCVQYNFQVIAIALEVAARVTHQQSWVATQNMSVIFVGCILGQFTMGYAGDLIGRSRALSLTLCIAAAGAIGSAAASWGTPAAIYGTIVAFRLVIGYGLGGVYPLSATKAAESDDDDANSIGRTAWAFFWQGPGMCAPYVVAIILRACLASDAQALQWRLLLGLGAAPALLAMAFLREDAQEDHGRDAAAAAAAAKAQIQRDAKTKIFWRRFAGCGGSWFLYDVALYGTTLLGPTIVEDCFRGKNSIQDTSWQQLVGLSFNVPAMLLSVELLNRQRITAKKLQIAGFLLMAFAYALYGVLDAVQVNAWVLFAAYCFLNFTLSFGPNVTTFVLPAATFSGDTKSTMNGLCAALGKLGAVVGTQVLPVLLDLGLSYVLGACLVTCVAGALLTQVCVEAKAYETVLLEADAGEGGVA</sequence>
<dbReference type="SUPFAM" id="SSF103473">
    <property type="entry name" value="MFS general substrate transporter"/>
    <property type="match status" value="1"/>
</dbReference>
<dbReference type="AlphaFoldDB" id="A0A8J2WXK8"/>
<reference evidence="7" key="1">
    <citation type="submission" date="2021-11" db="EMBL/GenBank/DDBJ databases">
        <authorList>
            <consortium name="Genoscope - CEA"/>
            <person name="William W."/>
        </authorList>
    </citation>
    <scope>NUCLEOTIDE SEQUENCE</scope>
</reference>
<dbReference type="PANTHER" id="PTHR24064">
    <property type="entry name" value="SOLUTE CARRIER FAMILY 22 MEMBER"/>
    <property type="match status" value="1"/>
</dbReference>
<feature type="transmembrane region" description="Helical" evidence="5">
    <location>
        <begin position="171"/>
        <end position="190"/>
    </location>
</feature>
<dbReference type="GO" id="GO:0022857">
    <property type="term" value="F:transmembrane transporter activity"/>
    <property type="evidence" value="ECO:0007669"/>
    <property type="project" value="InterPro"/>
</dbReference>
<dbReference type="Proteomes" id="UP000789595">
    <property type="component" value="Unassembled WGS sequence"/>
</dbReference>
<evidence type="ECO:0000256" key="4">
    <source>
        <dbReference type="ARBA" id="ARBA00023136"/>
    </source>
</evidence>
<evidence type="ECO:0000259" key="6">
    <source>
        <dbReference type="PROSITE" id="PS50850"/>
    </source>
</evidence>
<evidence type="ECO:0000256" key="3">
    <source>
        <dbReference type="ARBA" id="ARBA00022989"/>
    </source>
</evidence>
<dbReference type="OrthoDB" id="433512at2759"/>
<dbReference type="Pfam" id="PF07690">
    <property type="entry name" value="MFS_1"/>
    <property type="match status" value="1"/>
</dbReference>
<feature type="transmembrane region" description="Helical" evidence="5">
    <location>
        <begin position="266"/>
        <end position="286"/>
    </location>
</feature>
<evidence type="ECO:0000313" key="8">
    <source>
        <dbReference type="Proteomes" id="UP000789595"/>
    </source>
</evidence>
<evidence type="ECO:0000313" key="7">
    <source>
        <dbReference type="EMBL" id="CAH0369910.1"/>
    </source>
</evidence>
<accession>A0A8J2WXK8</accession>
<feature type="transmembrane region" description="Helical" evidence="5">
    <location>
        <begin position="298"/>
        <end position="319"/>
    </location>
</feature>
<keyword evidence="3 5" id="KW-1133">Transmembrane helix</keyword>
<name>A0A8J2WXK8_9STRA</name>
<dbReference type="Gene3D" id="1.20.1250.20">
    <property type="entry name" value="MFS general substrate transporter like domains"/>
    <property type="match status" value="1"/>
</dbReference>
<evidence type="ECO:0000256" key="2">
    <source>
        <dbReference type="ARBA" id="ARBA00022692"/>
    </source>
</evidence>
<dbReference type="InterPro" id="IPR020846">
    <property type="entry name" value="MFS_dom"/>
</dbReference>
<dbReference type="InterPro" id="IPR036259">
    <property type="entry name" value="MFS_trans_sf"/>
</dbReference>
<feature type="transmembrane region" description="Helical" evidence="5">
    <location>
        <begin position="140"/>
        <end position="159"/>
    </location>
</feature>
<feature type="transmembrane region" description="Helical" evidence="5">
    <location>
        <begin position="72"/>
        <end position="92"/>
    </location>
</feature>
<feature type="transmembrane region" description="Helical" evidence="5">
    <location>
        <begin position="40"/>
        <end position="60"/>
    </location>
</feature>
<feature type="domain" description="Major facilitator superfamily (MFS) profile" evidence="6">
    <location>
        <begin position="6"/>
        <end position="412"/>
    </location>
</feature>
<feature type="transmembrane region" description="Helical" evidence="5">
    <location>
        <begin position="98"/>
        <end position="119"/>
    </location>
</feature>
<evidence type="ECO:0000256" key="5">
    <source>
        <dbReference type="SAM" id="Phobius"/>
    </source>
</evidence>
<comment type="caution">
    <text evidence="7">The sequence shown here is derived from an EMBL/GenBank/DDBJ whole genome shotgun (WGS) entry which is preliminary data.</text>
</comment>
<proteinExistence type="predicted"/>